<protein>
    <recommendedName>
        <fullName evidence="1">DUF4097 domain-containing protein</fullName>
    </recommendedName>
</protein>
<organism evidence="2 3">
    <name type="scientific">Scyliorhinus torazame</name>
    <name type="common">Cloudy catshark</name>
    <name type="synonym">Catulus torazame</name>
    <dbReference type="NCBI Taxonomy" id="75743"/>
    <lineage>
        <taxon>Eukaryota</taxon>
        <taxon>Metazoa</taxon>
        <taxon>Chordata</taxon>
        <taxon>Craniata</taxon>
        <taxon>Vertebrata</taxon>
        <taxon>Chondrichthyes</taxon>
        <taxon>Elasmobranchii</taxon>
        <taxon>Galeomorphii</taxon>
        <taxon>Galeoidea</taxon>
        <taxon>Carcharhiniformes</taxon>
        <taxon>Scyliorhinidae</taxon>
        <taxon>Scyliorhinus</taxon>
    </lineage>
</organism>
<dbReference type="AlphaFoldDB" id="A0A401Q4M5"/>
<comment type="caution">
    <text evidence="2">The sequence shown here is derived from an EMBL/GenBank/DDBJ whole genome shotgun (WGS) entry which is preliminary data.</text>
</comment>
<name>A0A401Q4M5_SCYTO</name>
<reference evidence="2 3" key="1">
    <citation type="journal article" date="2018" name="Nat. Ecol. Evol.">
        <title>Shark genomes provide insights into elasmobranch evolution and the origin of vertebrates.</title>
        <authorList>
            <person name="Hara Y"/>
            <person name="Yamaguchi K"/>
            <person name="Onimaru K"/>
            <person name="Kadota M"/>
            <person name="Koyanagi M"/>
            <person name="Keeley SD"/>
            <person name="Tatsumi K"/>
            <person name="Tanaka K"/>
            <person name="Motone F"/>
            <person name="Kageyama Y"/>
            <person name="Nozu R"/>
            <person name="Adachi N"/>
            <person name="Nishimura O"/>
            <person name="Nakagawa R"/>
            <person name="Tanegashima C"/>
            <person name="Kiyatake I"/>
            <person name="Matsumoto R"/>
            <person name="Murakumo K"/>
            <person name="Nishida K"/>
            <person name="Terakita A"/>
            <person name="Kuratani S"/>
            <person name="Sato K"/>
            <person name="Hyodo S Kuraku.S."/>
        </authorList>
    </citation>
    <scope>NUCLEOTIDE SEQUENCE [LARGE SCALE GENOMIC DNA]</scope>
</reference>
<keyword evidence="3" id="KW-1185">Reference proteome</keyword>
<gene>
    <name evidence="2" type="ORF">scyTo_0016164</name>
</gene>
<feature type="domain" description="DUF4097" evidence="1">
    <location>
        <begin position="24"/>
        <end position="176"/>
    </location>
</feature>
<dbReference type="Pfam" id="PF13349">
    <property type="entry name" value="DUF4097"/>
    <property type="match status" value="1"/>
</dbReference>
<dbReference type="EMBL" id="BFAA01009603">
    <property type="protein sequence ID" value="GCB80324.1"/>
    <property type="molecule type" value="Genomic_DNA"/>
</dbReference>
<dbReference type="Proteomes" id="UP000288216">
    <property type="component" value="Unassembled WGS sequence"/>
</dbReference>
<accession>A0A401Q4M5</accession>
<evidence type="ECO:0000313" key="2">
    <source>
        <dbReference type="EMBL" id="GCB80324.1"/>
    </source>
</evidence>
<dbReference type="PANTHER" id="PTHR34094:SF1">
    <property type="entry name" value="PROTEIN FAM185A"/>
    <property type="match status" value="1"/>
</dbReference>
<dbReference type="OrthoDB" id="5984441at2759"/>
<proteinExistence type="predicted"/>
<evidence type="ECO:0000259" key="1">
    <source>
        <dbReference type="Pfam" id="PF13349"/>
    </source>
</evidence>
<dbReference type="InterPro" id="IPR025164">
    <property type="entry name" value="Toastrack_DUF4097"/>
</dbReference>
<sequence>MVVKSLCTVSYQIHLHFLQIVEIDKLQGTSMNISTTDGALKTKYIYAESSHLSSSNGNIELGNIHGNVTIRTDAGAVTVDSSDGSLTVSTQQGDLDVYISQLGIVNLLTQEGSITLKVPKALRAELQLSGAIVEVSPEIQLKDIGNSTQQDHQIIHAFLNGTEEGSHLIKAHAVRGMLNIKSQSWIESLKLKSLR</sequence>
<dbReference type="STRING" id="75743.A0A401Q4M5"/>
<evidence type="ECO:0000313" key="3">
    <source>
        <dbReference type="Proteomes" id="UP000288216"/>
    </source>
</evidence>
<dbReference type="PANTHER" id="PTHR34094">
    <property type="match status" value="1"/>
</dbReference>
<dbReference type="OMA" id="FFEYRTH"/>